<proteinExistence type="predicted"/>
<gene>
    <name evidence="1" type="ORF">J116_026315</name>
</gene>
<name>A0A1D3DYR1_9ACTN</name>
<evidence type="ECO:0008006" key="3">
    <source>
        <dbReference type="Google" id="ProtNLM"/>
    </source>
</evidence>
<dbReference type="RefSeq" id="WP_023590073.1">
    <property type="nucleotide sequence ID" value="NZ_ASHX02000001.1"/>
</dbReference>
<dbReference type="Proteomes" id="UP000095329">
    <property type="component" value="Unassembled WGS sequence"/>
</dbReference>
<protein>
    <recommendedName>
        <fullName evidence="3">Cyclase</fullName>
    </recommendedName>
</protein>
<accession>A0A1D3DYR1</accession>
<reference evidence="1 2" key="1">
    <citation type="journal article" date="2013" name="Genome Announc.">
        <title>Genome Sequence of Streptomyces violaceusniger Strain SPC6, a Halotolerant Streptomycete That Exhibits Rapid Growth and Development.</title>
        <authorList>
            <person name="Chen X."/>
            <person name="Zhang B."/>
            <person name="Zhang W."/>
            <person name="Wu X."/>
            <person name="Zhang M."/>
            <person name="Chen T."/>
            <person name="Liu G."/>
            <person name="Dyson P."/>
        </authorList>
    </citation>
    <scope>NUCLEOTIDE SEQUENCE [LARGE SCALE GENOMIC DNA]</scope>
    <source>
        <strain evidence="1 2">SPC6</strain>
    </source>
</reference>
<evidence type="ECO:0000313" key="1">
    <source>
        <dbReference type="EMBL" id="OEJ97445.1"/>
    </source>
</evidence>
<dbReference type="OrthoDB" id="4578588at2"/>
<dbReference type="AlphaFoldDB" id="A0A1D3DYR1"/>
<dbReference type="EMBL" id="ASHX02000001">
    <property type="protein sequence ID" value="OEJ97445.1"/>
    <property type="molecule type" value="Genomic_DNA"/>
</dbReference>
<dbReference type="eggNOG" id="ENOG50344JU">
    <property type="taxonomic scope" value="Bacteria"/>
</dbReference>
<comment type="caution">
    <text evidence="1">The sequence shown here is derived from an EMBL/GenBank/DDBJ whole genome shotgun (WGS) entry which is preliminary data.</text>
</comment>
<keyword evidence="2" id="KW-1185">Reference proteome</keyword>
<sequence length="92" mass="10609">MYVLRIEHAVPDYEAWKQAFDGDPLGRGAAGVRAYRVMRPVEDPGRVMIDLDFDERERAERMLTRLRELWTRVTVAVGPEAEITEVVDTGQY</sequence>
<evidence type="ECO:0000313" key="2">
    <source>
        <dbReference type="Proteomes" id="UP000095329"/>
    </source>
</evidence>
<organism evidence="1 2">
    <name type="scientific">Streptomyces thermolilacinus SPC6</name>
    <dbReference type="NCBI Taxonomy" id="1306406"/>
    <lineage>
        <taxon>Bacteria</taxon>
        <taxon>Bacillati</taxon>
        <taxon>Actinomycetota</taxon>
        <taxon>Actinomycetes</taxon>
        <taxon>Kitasatosporales</taxon>
        <taxon>Streptomycetaceae</taxon>
        <taxon>Streptomyces</taxon>
    </lineage>
</organism>